<dbReference type="InterPro" id="IPR001915">
    <property type="entry name" value="Peptidase_M48"/>
</dbReference>
<dbReference type="Pfam" id="PF01435">
    <property type="entry name" value="Peptidase_M48"/>
    <property type="match status" value="1"/>
</dbReference>
<evidence type="ECO:0000259" key="8">
    <source>
        <dbReference type="Pfam" id="PF01435"/>
    </source>
</evidence>
<dbReference type="PANTHER" id="PTHR22726">
    <property type="entry name" value="METALLOENDOPEPTIDASE OMA1"/>
    <property type="match status" value="1"/>
</dbReference>
<keyword evidence="7" id="KW-0472">Membrane</keyword>
<dbReference type="GO" id="GO:0006515">
    <property type="term" value="P:protein quality control for misfolded or incompletely synthesized proteins"/>
    <property type="evidence" value="ECO:0007669"/>
    <property type="project" value="TreeGrafter"/>
</dbReference>
<dbReference type="Proteomes" id="UP000703269">
    <property type="component" value="Unassembled WGS sequence"/>
</dbReference>
<feature type="domain" description="Peptidase M48" evidence="8">
    <location>
        <begin position="173"/>
        <end position="334"/>
    </location>
</feature>
<reference evidence="9 10" key="1">
    <citation type="submission" date="2021-08" db="EMBL/GenBank/DDBJ databases">
        <title>Draft Genome Sequence of Phanerochaete sordida strain YK-624.</title>
        <authorList>
            <person name="Mori T."/>
            <person name="Dohra H."/>
            <person name="Suzuki T."/>
            <person name="Kawagishi H."/>
            <person name="Hirai H."/>
        </authorList>
    </citation>
    <scope>NUCLEOTIDE SEQUENCE [LARGE SCALE GENOMIC DNA]</scope>
    <source>
        <strain evidence="9 10">YK-624</strain>
    </source>
</reference>
<comment type="cofactor">
    <cofactor evidence="6">
        <name>Zn(2+)</name>
        <dbReference type="ChEBI" id="CHEBI:29105"/>
    </cofactor>
    <text evidence="6">Binds 1 zinc ion per subunit.</text>
</comment>
<dbReference type="CDD" id="cd07331">
    <property type="entry name" value="M48C_Oma1_like"/>
    <property type="match status" value="1"/>
</dbReference>
<proteinExistence type="inferred from homology"/>
<feature type="transmembrane region" description="Helical" evidence="7">
    <location>
        <begin position="240"/>
        <end position="266"/>
    </location>
</feature>
<name>A0A9P3GEC1_9APHY</name>
<gene>
    <name evidence="9" type="ORF">PsYK624_103000</name>
</gene>
<keyword evidence="7" id="KW-0812">Transmembrane</keyword>
<evidence type="ECO:0000256" key="5">
    <source>
        <dbReference type="ARBA" id="ARBA00023049"/>
    </source>
</evidence>
<dbReference type="GO" id="GO:0004222">
    <property type="term" value="F:metalloendopeptidase activity"/>
    <property type="evidence" value="ECO:0007669"/>
    <property type="project" value="InterPro"/>
</dbReference>
<dbReference type="GO" id="GO:0005743">
    <property type="term" value="C:mitochondrial inner membrane"/>
    <property type="evidence" value="ECO:0007669"/>
    <property type="project" value="TreeGrafter"/>
</dbReference>
<keyword evidence="3 6" id="KW-0378">Hydrolase</keyword>
<dbReference type="EMBL" id="BPQB01000037">
    <property type="protein sequence ID" value="GJE94132.1"/>
    <property type="molecule type" value="Genomic_DNA"/>
</dbReference>
<evidence type="ECO:0000256" key="1">
    <source>
        <dbReference type="ARBA" id="ARBA00022670"/>
    </source>
</evidence>
<accession>A0A9P3GEC1</accession>
<evidence type="ECO:0000313" key="9">
    <source>
        <dbReference type="EMBL" id="GJE94132.1"/>
    </source>
</evidence>
<dbReference type="Gene3D" id="3.30.2010.10">
    <property type="entry name" value="Metalloproteases ('zincins'), catalytic domain"/>
    <property type="match status" value="1"/>
</dbReference>
<evidence type="ECO:0000256" key="2">
    <source>
        <dbReference type="ARBA" id="ARBA00022723"/>
    </source>
</evidence>
<protein>
    <submittedName>
        <fullName evidence="9">Peptidase family M48-domain-containing protein</fullName>
    </submittedName>
</protein>
<organism evidence="9 10">
    <name type="scientific">Phanerochaete sordida</name>
    <dbReference type="NCBI Taxonomy" id="48140"/>
    <lineage>
        <taxon>Eukaryota</taxon>
        <taxon>Fungi</taxon>
        <taxon>Dikarya</taxon>
        <taxon>Basidiomycota</taxon>
        <taxon>Agaricomycotina</taxon>
        <taxon>Agaricomycetes</taxon>
        <taxon>Polyporales</taxon>
        <taxon>Phanerochaetaceae</taxon>
        <taxon>Phanerochaete</taxon>
    </lineage>
</organism>
<comment type="similarity">
    <text evidence="6">Belongs to the peptidase M48 family.</text>
</comment>
<dbReference type="OrthoDB" id="7464992at2759"/>
<comment type="caution">
    <text evidence="9">The sequence shown here is derived from an EMBL/GenBank/DDBJ whole genome shotgun (WGS) entry which is preliminary data.</text>
</comment>
<evidence type="ECO:0000256" key="6">
    <source>
        <dbReference type="RuleBase" id="RU003983"/>
    </source>
</evidence>
<evidence type="ECO:0000256" key="4">
    <source>
        <dbReference type="ARBA" id="ARBA00022833"/>
    </source>
</evidence>
<dbReference type="PANTHER" id="PTHR22726:SF1">
    <property type="entry name" value="METALLOENDOPEPTIDASE OMA1, MITOCHONDRIAL"/>
    <property type="match status" value="1"/>
</dbReference>
<keyword evidence="5 6" id="KW-0482">Metalloprotease</keyword>
<evidence type="ECO:0000313" key="10">
    <source>
        <dbReference type="Proteomes" id="UP000703269"/>
    </source>
</evidence>
<dbReference type="AlphaFoldDB" id="A0A9P3GEC1"/>
<evidence type="ECO:0000256" key="3">
    <source>
        <dbReference type="ARBA" id="ARBA00022801"/>
    </source>
</evidence>
<keyword evidence="10" id="KW-1185">Reference proteome</keyword>
<keyword evidence="4 6" id="KW-0862">Zinc</keyword>
<keyword evidence="1 6" id="KW-0645">Protease</keyword>
<dbReference type="GO" id="GO:0046872">
    <property type="term" value="F:metal ion binding"/>
    <property type="evidence" value="ECO:0007669"/>
    <property type="project" value="UniProtKB-KW"/>
</dbReference>
<keyword evidence="2" id="KW-0479">Metal-binding</keyword>
<sequence length="376" mass="41224">MLASNIRRALRPGTRLTITTIPRQFHSTVPKLARYTRFEDVPGPRFKPRKPWWDITGWNTRDRVIAAVVASGGVYYVTHLEQVPETGRWRFMDISPSKEAELIAESRRQLKAELGAKTLPPNHPLTRHVHRIVERILTANDLGHLKTAAPAAAPWFAGGDDAFVSAQGKLPTGASDKEWELMVVKDDKVVNAMASFGTVVVFTGILPLAKDEEGLAAVLGHEIGHAVAKHSLERYASSKIVLLFMTAVAAIGLDFGLGSVLGTLLLELPNSRTQELEADAIGLKLAAQACYNPAAAPEVFSRMERIDNANRGININFLHTHPNFETRIENLNKRLAEAYSIRAANPACAGLEDQFSGFRDAMGLVKGSPQTVWGWA</sequence>
<dbReference type="InterPro" id="IPR051156">
    <property type="entry name" value="Mito/Outer_Membr_Metalloprot"/>
</dbReference>
<evidence type="ECO:0000256" key="7">
    <source>
        <dbReference type="SAM" id="Phobius"/>
    </source>
</evidence>
<keyword evidence="7" id="KW-1133">Transmembrane helix</keyword>
<dbReference type="GO" id="GO:0034982">
    <property type="term" value="P:mitochondrial protein processing"/>
    <property type="evidence" value="ECO:0007669"/>
    <property type="project" value="TreeGrafter"/>
</dbReference>